<dbReference type="PANTHER" id="PTHR13343:SF24">
    <property type="entry name" value="OS07G0573800 PROTEIN"/>
    <property type="match status" value="1"/>
</dbReference>
<dbReference type="OrthoDB" id="2138282at2759"/>
<name>A0A9W7GE94_9STRA</name>
<evidence type="ECO:0000259" key="2">
    <source>
        <dbReference type="Pfam" id="PF10615"/>
    </source>
</evidence>
<dbReference type="InterPro" id="IPR055343">
    <property type="entry name" value="CREG_beta-barrel"/>
</dbReference>
<feature type="domain" description="CREG-like beta-barrel" evidence="3">
    <location>
        <begin position="88"/>
        <end position="233"/>
    </location>
</feature>
<keyword evidence="1" id="KW-0732">Signal</keyword>
<proteinExistence type="predicted"/>
<dbReference type="InterPro" id="IPR012349">
    <property type="entry name" value="Split_barrel_FMN-bd"/>
</dbReference>
<organism evidence="4 5">
    <name type="scientific">Triparma columacea</name>
    <dbReference type="NCBI Taxonomy" id="722753"/>
    <lineage>
        <taxon>Eukaryota</taxon>
        <taxon>Sar</taxon>
        <taxon>Stramenopiles</taxon>
        <taxon>Ochrophyta</taxon>
        <taxon>Bolidophyceae</taxon>
        <taxon>Parmales</taxon>
        <taxon>Triparmaceae</taxon>
        <taxon>Triparma</taxon>
    </lineage>
</organism>
<protein>
    <recommendedName>
        <fullName evidence="6">DUF2470 domain-containing protein</fullName>
    </recommendedName>
</protein>
<feature type="signal peptide" evidence="1">
    <location>
        <begin position="1"/>
        <end position="21"/>
    </location>
</feature>
<evidence type="ECO:0008006" key="6">
    <source>
        <dbReference type="Google" id="ProtNLM"/>
    </source>
</evidence>
<evidence type="ECO:0000313" key="4">
    <source>
        <dbReference type="EMBL" id="GMI43663.1"/>
    </source>
</evidence>
<evidence type="ECO:0000256" key="1">
    <source>
        <dbReference type="SAM" id="SignalP"/>
    </source>
</evidence>
<evidence type="ECO:0000313" key="5">
    <source>
        <dbReference type="Proteomes" id="UP001165065"/>
    </source>
</evidence>
<dbReference type="AlphaFoldDB" id="A0A9W7GE94"/>
<dbReference type="PANTHER" id="PTHR13343">
    <property type="entry name" value="CREG1 PROTEIN"/>
    <property type="match status" value="1"/>
</dbReference>
<sequence length="336" mass="36640">MTMIQSIEAVFFLLLITHVGSFAPQAFSLCPTFALSTSLKPARRAVITWAKNEATHDVKSDFQGEMDPEELRVQEALASHQQAAPRLDFATSVRSLVAYQHGFAVLSTNSKSTPGFPSGSVVGFAPDDLGRPVFVFSGMSGHTQDVLVDPKCSLTVASQDFKGAADGRVNLMGTMEKIPRDEIDSLKELYLSKHPNAFWVNFGDFNWFRLNVENVRFVGGFARAGDVSASDYASSSPDPIVAVGGKVGQHMNEDHEEATLAMIKHYIGIEVEAAKIVAMDSLGMDIVVARTPRGGDQPQQFKIRLPFEEPVKERKDIKDQIVKMTQASSSTKAAAE</sequence>
<gene>
    <name evidence="4" type="ORF">TrCOL_g2925</name>
</gene>
<dbReference type="InterPro" id="IPR019595">
    <property type="entry name" value="DUF2470"/>
</dbReference>
<dbReference type="Gene3D" id="2.30.110.10">
    <property type="entry name" value="Electron Transport, Fmn-binding Protein, Chain A"/>
    <property type="match status" value="1"/>
</dbReference>
<keyword evidence="5" id="KW-1185">Reference proteome</keyword>
<reference evidence="5" key="1">
    <citation type="journal article" date="2023" name="Commun. Biol.">
        <title>Genome analysis of Parmales, the sister group of diatoms, reveals the evolutionary specialization of diatoms from phago-mixotrophs to photoautotrophs.</title>
        <authorList>
            <person name="Ban H."/>
            <person name="Sato S."/>
            <person name="Yoshikawa S."/>
            <person name="Yamada K."/>
            <person name="Nakamura Y."/>
            <person name="Ichinomiya M."/>
            <person name="Sato N."/>
            <person name="Blanc-Mathieu R."/>
            <person name="Endo H."/>
            <person name="Kuwata A."/>
            <person name="Ogata H."/>
        </authorList>
    </citation>
    <scope>NUCLEOTIDE SEQUENCE [LARGE SCALE GENOMIC DNA]</scope>
</reference>
<feature type="domain" description="DUF2470" evidence="2">
    <location>
        <begin position="249"/>
        <end position="324"/>
    </location>
</feature>
<dbReference type="SUPFAM" id="SSF50475">
    <property type="entry name" value="FMN-binding split barrel"/>
    <property type="match status" value="1"/>
</dbReference>
<dbReference type="EMBL" id="BRYA01001458">
    <property type="protein sequence ID" value="GMI43663.1"/>
    <property type="molecule type" value="Genomic_DNA"/>
</dbReference>
<dbReference type="Pfam" id="PF10615">
    <property type="entry name" value="DUF2470"/>
    <property type="match status" value="1"/>
</dbReference>
<dbReference type="Pfam" id="PF13883">
    <property type="entry name" value="CREG_beta-barrel"/>
    <property type="match status" value="1"/>
</dbReference>
<dbReference type="GO" id="GO:0005737">
    <property type="term" value="C:cytoplasm"/>
    <property type="evidence" value="ECO:0007669"/>
    <property type="project" value="UniProtKB-ARBA"/>
</dbReference>
<dbReference type="InterPro" id="IPR037119">
    <property type="entry name" value="Haem_oxidase_HugZ-like_sf"/>
</dbReference>
<dbReference type="Proteomes" id="UP001165065">
    <property type="component" value="Unassembled WGS sequence"/>
</dbReference>
<dbReference type="Gene3D" id="3.20.180.10">
    <property type="entry name" value="PNP-oxidase-like"/>
    <property type="match status" value="1"/>
</dbReference>
<accession>A0A9W7GE94</accession>
<comment type="caution">
    <text evidence="4">The sequence shown here is derived from an EMBL/GenBank/DDBJ whole genome shotgun (WGS) entry which is preliminary data.</text>
</comment>
<feature type="chain" id="PRO_5040773845" description="DUF2470 domain-containing protein" evidence="1">
    <location>
        <begin position="22"/>
        <end position="336"/>
    </location>
</feature>
<evidence type="ECO:0000259" key="3">
    <source>
        <dbReference type="Pfam" id="PF13883"/>
    </source>
</evidence>